<feature type="transmembrane region" description="Helical" evidence="1">
    <location>
        <begin position="328"/>
        <end position="348"/>
    </location>
</feature>
<keyword evidence="1" id="KW-0812">Transmembrane</keyword>
<feature type="transmembrane region" description="Helical" evidence="1">
    <location>
        <begin position="417"/>
        <end position="440"/>
    </location>
</feature>
<gene>
    <name evidence="2" type="ORF">M9Y10_002811</name>
</gene>
<keyword evidence="1" id="KW-0472">Membrane</keyword>
<accession>A0ABR2LB01</accession>
<organism evidence="2 3">
    <name type="scientific">Tritrichomonas musculus</name>
    <dbReference type="NCBI Taxonomy" id="1915356"/>
    <lineage>
        <taxon>Eukaryota</taxon>
        <taxon>Metamonada</taxon>
        <taxon>Parabasalia</taxon>
        <taxon>Tritrichomonadida</taxon>
        <taxon>Tritrichomonadidae</taxon>
        <taxon>Tritrichomonas</taxon>
    </lineage>
</organism>
<protein>
    <submittedName>
        <fullName evidence="2">Uncharacterized protein</fullName>
    </submittedName>
</protein>
<reference evidence="2 3" key="1">
    <citation type="submission" date="2024-04" db="EMBL/GenBank/DDBJ databases">
        <title>Tritrichomonas musculus Genome.</title>
        <authorList>
            <person name="Alves-Ferreira E."/>
            <person name="Grigg M."/>
            <person name="Lorenzi H."/>
            <person name="Galac M."/>
        </authorList>
    </citation>
    <scope>NUCLEOTIDE SEQUENCE [LARGE SCALE GENOMIC DNA]</scope>
    <source>
        <strain evidence="2 3">EAF2021</strain>
    </source>
</reference>
<feature type="transmembrane region" description="Helical" evidence="1">
    <location>
        <begin position="394"/>
        <end position="411"/>
    </location>
</feature>
<feature type="transmembrane region" description="Helical" evidence="1">
    <location>
        <begin position="368"/>
        <end position="387"/>
    </location>
</feature>
<feature type="transmembrane region" description="Helical" evidence="1">
    <location>
        <begin position="31"/>
        <end position="57"/>
    </location>
</feature>
<feature type="transmembrane region" description="Helical" evidence="1">
    <location>
        <begin position="280"/>
        <end position="307"/>
    </location>
</feature>
<feature type="transmembrane region" description="Helical" evidence="1">
    <location>
        <begin position="188"/>
        <end position="208"/>
    </location>
</feature>
<feature type="transmembrane region" description="Helical" evidence="1">
    <location>
        <begin position="452"/>
        <end position="474"/>
    </location>
</feature>
<keyword evidence="1" id="KW-1133">Transmembrane helix</keyword>
<name>A0ABR2LB01_9EUKA</name>
<sequence length="607" mass="69782">MESALSFFLPISSAFLGFEIILTFTRLKFRFIELIGAAFPVGMAISSFFSLCINPIIHCNLFLFYIIVFISFLISIILFFFNLKLHIKIQLPKLPTLVWLLICELCLFYLSYFAYISEKDKMIQCGENDLFLEISYISSFSHGINNNRGFLNHVMLPFVSGSFAKSEFLPSIYLSLLDVAGMSTQCSLFVSTSLLLFSISLLQFSFTYRLCQNEYASSLSIPVVFLSGGFGFFHFLKTSDRINPSVDYVFFLGGNKVNAWGHPMLHCILTSRAVELSMSLSILCFILLESDCTILSIIISYLVLLIRPQTAISLSFISIFYKFKLKEILTKSIFLIPIFFLLPSFGMTVKKEEALYWTDSHRNTMLPFISYPISIFGVLFVSLLFSIFEFKEKLVTSLTTFYLLLIFSFQPNLRFNFFTILSTVVPVFISISFSGMINFAKRWKSNPDIQGTFYSLIFFSMVFMCLSSFTGIYARYNQKFNCWDSNDIDLANWIINNTKPSDVFLGESFRFWNPATSIAGRVMYLGSLHWMQCTPFNIENREDIFQHFLNEGVPVNDVNYYVIQKNGNWIQKAKGVIGTKYIPVYENEKYILLVFNYNDGAHDTNSD</sequence>
<proteinExistence type="predicted"/>
<dbReference type="EMBL" id="JAPFFF010000001">
    <property type="protein sequence ID" value="KAK8900484.1"/>
    <property type="molecule type" value="Genomic_DNA"/>
</dbReference>
<dbReference type="Proteomes" id="UP001470230">
    <property type="component" value="Unassembled WGS sequence"/>
</dbReference>
<feature type="transmembrane region" description="Helical" evidence="1">
    <location>
        <begin position="97"/>
        <end position="116"/>
    </location>
</feature>
<feature type="transmembrane region" description="Helical" evidence="1">
    <location>
        <begin position="215"/>
        <end position="236"/>
    </location>
</feature>
<evidence type="ECO:0000256" key="1">
    <source>
        <dbReference type="SAM" id="Phobius"/>
    </source>
</evidence>
<evidence type="ECO:0000313" key="3">
    <source>
        <dbReference type="Proteomes" id="UP001470230"/>
    </source>
</evidence>
<evidence type="ECO:0000313" key="2">
    <source>
        <dbReference type="EMBL" id="KAK8900484.1"/>
    </source>
</evidence>
<keyword evidence="3" id="KW-1185">Reference proteome</keyword>
<feature type="transmembrane region" description="Helical" evidence="1">
    <location>
        <begin position="63"/>
        <end position="85"/>
    </location>
</feature>
<feature type="transmembrane region" description="Helical" evidence="1">
    <location>
        <begin position="6"/>
        <end position="24"/>
    </location>
</feature>
<comment type="caution">
    <text evidence="2">The sequence shown here is derived from an EMBL/GenBank/DDBJ whole genome shotgun (WGS) entry which is preliminary data.</text>
</comment>